<comment type="caution">
    <text evidence="1">The sequence shown here is derived from an EMBL/GenBank/DDBJ whole genome shotgun (WGS) entry which is preliminary data.</text>
</comment>
<dbReference type="GeneID" id="85329239"/>
<dbReference type="PANTHER" id="PTHR42085:SF1">
    <property type="entry name" value="F-BOX DOMAIN-CONTAINING PROTEIN"/>
    <property type="match status" value="1"/>
</dbReference>
<dbReference type="Proteomes" id="UP001172101">
    <property type="component" value="Unassembled WGS sequence"/>
</dbReference>
<gene>
    <name evidence="1" type="ORF">B0T26DRAFT_755507</name>
</gene>
<proteinExistence type="predicted"/>
<dbReference type="RefSeq" id="XP_060291041.1">
    <property type="nucleotide sequence ID" value="XM_060445969.1"/>
</dbReference>
<dbReference type="EMBL" id="JAUIRO010000007">
    <property type="protein sequence ID" value="KAK0705947.1"/>
    <property type="molecule type" value="Genomic_DNA"/>
</dbReference>
<organism evidence="1 2">
    <name type="scientific">Lasiosphaeria miniovina</name>
    <dbReference type="NCBI Taxonomy" id="1954250"/>
    <lineage>
        <taxon>Eukaryota</taxon>
        <taxon>Fungi</taxon>
        <taxon>Dikarya</taxon>
        <taxon>Ascomycota</taxon>
        <taxon>Pezizomycotina</taxon>
        <taxon>Sordariomycetes</taxon>
        <taxon>Sordariomycetidae</taxon>
        <taxon>Sordariales</taxon>
        <taxon>Lasiosphaeriaceae</taxon>
        <taxon>Lasiosphaeria</taxon>
    </lineage>
</organism>
<reference evidence="1" key="1">
    <citation type="submission" date="2023-06" db="EMBL/GenBank/DDBJ databases">
        <title>Genome-scale phylogeny and comparative genomics of the fungal order Sordariales.</title>
        <authorList>
            <consortium name="Lawrence Berkeley National Laboratory"/>
            <person name="Hensen N."/>
            <person name="Bonometti L."/>
            <person name="Westerberg I."/>
            <person name="Brannstrom I.O."/>
            <person name="Guillou S."/>
            <person name="Cros-Aarteil S."/>
            <person name="Calhoun S."/>
            <person name="Haridas S."/>
            <person name="Kuo A."/>
            <person name="Mondo S."/>
            <person name="Pangilinan J."/>
            <person name="Riley R."/>
            <person name="LaButti K."/>
            <person name="Andreopoulos B."/>
            <person name="Lipzen A."/>
            <person name="Chen C."/>
            <person name="Yanf M."/>
            <person name="Daum C."/>
            <person name="Ng V."/>
            <person name="Clum A."/>
            <person name="Steindorff A."/>
            <person name="Ohm R."/>
            <person name="Martin F."/>
            <person name="Silar P."/>
            <person name="Natvig D."/>
            <person name="Lalanne C."/>
            <person name="Gautier V."/>
            <person name="Ament-velasquez S.L."/>
            <person name="Kruys A."/>
            <person name="Hutchinson M.I."/>
            <person name="Powell A.J."/>
            <person name="Barry K."/>
            <person name="Miller A.N."/>
            <person name="Grigoriev I.V."/>
            <person name="Debuchy R."/>
            <person name="Gladieux P."/>
            <person name="Thoren M.H."/>
            <person name="Johannesson H."/>
        </authorList>
    </citation>
    <scope>NUCLEOTIDE SEQUENCE</scope>
    <source>
        <strain evidence="1">SMH2392-1A</strain>
    </source>
</reference>
<protein>
    <recommendedName>
        <fullName evidence="3">F-box domain-containing protein</fullName>
    </recommendedName>
</protein>
<dbReference type="InterPro" id="IPR038883">
    <property type="entry name" value="AN11006-like"/>
</dbReference>
<name>A0AA39ZYE4_9PEZI</name>
<keyword evidence="2" id="KW-1185">Reference proteome</keyword>
<evidence type="ECO:0000313" key="1">
    <source>
        <dbReference type="EMBL" id="KAK0705947.1"/>
    </source>
</evidence>
<accession>A0AA39ZYE4</accession>
<dbReference type="AlphaFoldDB" id="A0AA39ZYE4"/>
<dbReference type="PANTHER" id="PTHR42085">
    <property type="entry name" value="F-BOX DOMAIN-CONTAINING PROTEIN"/>
    <property type="match status" value="1"/>
</dbReference>
<evidence type="ECO:0008006" key="3">
    <source>
        <dbReference type="Google" id="ProtNLM"/>
    </source>
</evidence>
<evidence type="ECO:0000313" key="2">
    <source>
        <dbReference type="Proteomes" id="UP001172101"/>
    </source>
</evidence>
<sequence>MHFFSFPAEIRLQIYSDVLVQDDAVKLRFGIYHGERRVIQESKRGGAALLCASMTVNAEAAPILYSHNRFEFGDVNSWPLETIGAIARLVRHIRFANMLRIETDPESVRAVRMIQATCSRLRTIEILSNDMPSLEKIVVRYSISSSKFAHWSPEWLGTIDRRGPATTITWSSDYDRMVQRLPGAKWTIEFVDLSDPMSDRRRPGLA</sequence>